<dbReference type="EMBL" id="CP012029">
    <property type="protein sequence ID" value="ALO26651.1"/>
    <property type="molecule type" value="Genomic_DNA"/>
</dbReference>
<name>A0A0S2ISM5_LEPBO</name>
<accession>A0A0S2ISM5</accession>
<dbReference type="AlphaFoldDB" id="A0A0S2ISM5"/>
<evidence type="ECO:0000313" key="2">
    <source>
        <dbReference type="Proteomes" id="UP000058857"/>
    </source>
</evidence>
<evidence type="ECO:0000313" key="1">
    <source>
        <dbReference type="EMBL" id="ALO26651.1"/>
    </source>
</evidence>
<gene>
    <name evidence="1" type="ORF">LBBP_02405</name>
</gene>
<protein>
    <submittedName>
        <fullName evidence="1">Uncharacterized protein</fullName>
    </submittedName>
</protein>
<sequence>MVSTFLKSAFYRNLKTLSYLDLFLFQKFPFVFRVLSNVSIHDQRIASKSHRVKSK</sequence>
<proteinExistence type="predicted"/>
<reference evidence="1 2" key="1">
    <citation type="journal article" date="2015" name="PLoS Negl. Trop. Dis.">
        <title>Distribution of Plasmids in Distinct Leptospira Pathogenic Species.</title>
        <authorList>
            <person name="Wang Y."/>
            <person name="Zhuang X."/>
            <person name="Zhong Y."/>
            <person name="Zhang C."/>
            <person name="Zhang Y."/>
            <person name="Zeng L."/>
            <person name="Zhu Y."/>
            <person name="He P."/>
            <person name="Dong K."/>
            <person name="Pal U."/>
            <person name="Guo X."/>
            <person name="Qin J."/>
        </authorList>
    </citation>
    <scope>NUCLEOTIDE SEQUENCE [LARGE SCALE GENOMIC DNA]</scope>
    <source>
        <strain evidence="1 2">56604</strain>
    </source>
</reference>
<dbReference type="Proteomes" id="UP000058857">
    <property type="component" value="Chromosome 1"/>
</dbReference>
<dbReference type="PATRIC" id="fig|280505.15.peg.2350"/>
<organism evidence="1">
    <name type="scientific">Leptospira borgpetersenii serovar Ballum</name>
    <dbReference type="NCBI Taxonomy" id="280505"/>
    <lineage>
        <taxon>Bacteria</taxon>
        <taxon>Pseudomonadati</taxon>
        <taxon>Spirochaetota</taxon>
        <taxon>Spirochaetia</taxon>
        <taxon>Leptospirales</taxon>
        <taxon>Leptospiraceae</taxon>
        <taxon>Leptospira</taxon>
    </lineage>
</organism>